<feature type="compositionally biased region" description="Acidic residues" evidence="2">
    <location>
        <begin position="216"/>
        <end position="226"/>
    </location>
</feature>
<reference evidence="3" key="1">
    <citation type="journal article" date="2008" name="Nature">
        <title>The amphioxus genome and the evolution of the chordate karyotype.</title>
        <authorList>
            <consortium name="US DOE Joint Genome Institute (JGI-PGF)"/>
            <person name="Putnam N.H."/>
            <person name="Butts T."/>
            <person name="Ferrier D.E.K."/>
            <person name="Furlong R.F."/>
            <person name="Hellsten U."/>
            <person name="Kawashima T."/>
            <person name="Robinson-Rechavi M."/>
            <person name="Shoguchi E."/>
            <person name="Terry A."/>
            <person name="Yu J.-K."/>
            <person name="Benito-Gutierrez E.L."/>
            <person name="Dubchak I."/>
            <person name="Garcia-Fernandez J."/>
            <person name="Gibson-Brown J.J."/>
            <person name="Grigoriev I.V."/>
            <person name="Horton A.C."/>
            <person name="de Jong P.J."/>
            <person name="Jurka J."/>
            <person name="Kapitonov V.V."/>
            <person name="Kohara Y."/>
            <person name="Kuroki Y."/>
            <person name="Lindquist E."/>
            <person name="Lucas S."/>
            <person name="Osoegawa K."/>
            <person name="Pennacchio L.A."/>
            <person name="Salamov A.A."/>
            <person name="Satou Y."/>
            <person name="Sauka-Spengler T."/>
            <person name="Schmutz J."/>
            <person name="Shin-I T."/>
            <person name="Toyoda A."/>
            <person name="Bronner-Fraser M."/>
            <person name="Fujiyama A."/>
            <person name="Holland L.Z."/>
            <person name="Holland P.W.H."/>
            <person name="Satoh N."/>
            <person name="Rokhsar D.S."/>
        </authorList>
    </citation>
    <scope>NUCLEOTIDE SEQUENCE [LARGE SCALE GENOMIC DNA]</scope>
    <source>
        <strain evidence="3">S238N-H82</strain>
        <tissue evidence="3">Testes</tissue>
    </source>
</reference>
<evidence type="ECO:0000256" key="2">
    <source>
        <dbReference type="SAM" id="MobiDB-lite"/>
    </source>
</evidence>
<dbReference type="InParanoid" id="C3ZE79"/>
<feature type="region of interest" description="Disordered" evidence="2">
    <location>
        <begin position="72"/>
        <end position="112"/>
    </location>
</feature>
<sequence>MSDDTDTLITPSESDRGPAHKNGVWKGAKNVLGRSRGLLTTLSQISSRQTGDGRDWQANFPYAALLSGNYQQDDEDTMPAKSPTDDAEESNQSDQNVLEERDEQKQRDGADRRKSKSIDRILVCVMALPFWWRELVKANRVIEDLRRRLMFACGRVRQHEEKLRRILSKLAQLDSDVYDLENPKDVHLLHRNWKDLYDDIEAWLGGPEAAMTSDSSDTEQDSETENPENNPHKV</sequence>
<evidence type="ECO:0000256" key="1">
    <source>
        <dbReference type="SAM" id="Coils"/>
    </source>
</evidence>
<organism>
    <name type="scientific">Branchiostoma floridae</name>
    <name type="common">Florida lancelet</name>
    <name type="synonym">Amphioxus</name>
    <dbReference type="NCBI Taxonomy" id="7739"/>
    <lineage>
        <taxon>Eukaryota</taxon>
        <taxon>Metazoa</taxon>
        <taxon>Chordata</taxon>
        <taxon>Cephalochordata</taxon>
        <taxon>Leptocardii</taxon>
        <taxon>Amphioxiformes</taxon>
        <taxon>Branchiostomatidae</taxon>
        <taxon>Branchiostoma</taxon>
    </lineage>
</organism>
<feature type="region of interest" description="Disordered" evidence="2">
    <location>
        <begin position="208"/>
        <end position="234"/>
    </location>
</feature>
<protein>
    <submittedName>
        <fullName evidence="3">Uncharacterized protein</fullName>
    </submittedName>
</protein>
<feature type="region of interest" description="Disordered" evidence="2">
    <location>
        <begin position="1"/>
        <end position="28"/>
    </location>
</feature>
<feature type="compositionally biased region" description="Basic and acidic residues" evidence="2">
    <location>
        <begin position="98"/>
        <end position="112"/>
    </location>
</feature>
<dbReference type="AlphaFoldDB" id="C3ZE79"/>
<evidence type="ECO:0000313" key="3">
    <source>
        <dbReference type="EMBL" id="EEN49035.1"/>
    </source>
</evidence>
<gene>
    <name evidence="3" type="ORF">BRAFLDRAFT_74343</name>
</gene>
<proteinExistence type="predicted"/>
<name>C3ZE79_BRAFL</name>
<feature type="coiled-coil region" evidence="1">
    <location>
        <begin position="142"/>
        <end position="176"/>
    </location>
</feature>
<dbReference type="EMBL" id="GG666612">
    <property type="protein sequence ID" value="EEN49035.1"/>
    <property type="molecule type" value="Genomic_DNA"/>
</dbReference>
<keyword evidence="1" id="KW-0175">Coiled coil</keyword>
<accession>C3ZE79</accession>